<proteinExistence type="predicted"/>
<evidence type="ECO:0000256" key="2">
    <source>
        <dbReference type="SAM" id="Phobius"/>
    </source>
</evidence>
<organism evidence="4 5">
    <name type="scientific">Haladaptatus pallidirubidus</name>
    <dbReference type="NCBI Taxonomy" id="1008152"/>
    <lineage>
        <taxon>Archaea</taxon>
        <taxon>Methanobacteriati</taxon>
        <taxon>Methanobacteriota</taxon>
        <taxon>Stenosarchaea group</taxon>
        <taxon>Halobacteria</taxon>
        <taxon>Halobacteriales</taxon>
        <taxon>Haladaptataceae</taxon>
        <taxon>Haladaptatus</taxon>
    </lineage>
</organism>
<reference evidence="4 5" key="1">
    <citation type="journal article" date="2019" name="Int. J. Syst. Evol. Microbiol.">
        <title>The Global Catalogue of Microorganisms (GCM) 10K type strain sequencing project: providing services to taxonomists for standard genome sequencing and annotation.</title>
        <authorList>
            <consortium name="The Broad Institute Genomics Platform"/>
            <consortium name="The Broad Institute Genome Sequencing Center for Infectious Disease"/>
            <person name="Wu L."/>
            <person name="Ma J."/>
        </authorList>
    </citation>
    <scope>NUCLEOTIDE SEQUENCE [LARGE SCALE GENOMIC DNA]</scope>
    <source>
        <strain evidence="4 5">JCM 17504</strain>
    </source>
</reference>
<feature type="region of interest" description="Disordered" evidence="1">
    <location>
        <begin position="80"/>
        <end position="102"/>
    </location>
</feature>
<dbReference type="RefSeq" id="WP_227773521.1">
    <property type="nucleotide sequence ID" value="NZ_BAABKX010000018.1"/>
</dbReference>
<dbReference type="GeneID" id="68613723"/>
<keyword evidence="2" id="KW-0472">Membrane</keyword>
<evidence type="ECO:0000313" key="5">
    <source>
        <dbReference type="Proteomes" id="UP001501729"/>
    </source>
</evidence>
<evidence type="ECO:0000259" key="3">
    <source>
        <dbReference type="Pfam" id="PF09851"/>
    </source>
</evidence>
<comment type="caution">
    <text evidence="4">The sequence shown here is derived from an EMBL/GenBank/DDBJ whole genome shotgun (WGS) entry which is preliminary data.</text>
</comment>
<dbReference type="EMBL" id="BAABKX010000018">
    <property type="protein sequence ID" value="GAA5059776.1"/>
    <property type="molecule type" value="Genomic_DNA"/>
</dbReference>
<protein>
    <recommendedName>
        <fullName evidence="3">SHOCT domain-containing protein</fullName>
    </recommendedName>
</protein>
<feature type="transmembrane region" description="Helical" evidence="2">
    <location>
        <begin position="12"/>
        <end position="30"/>
    </location>
</feature>
<dbReference type="Pfam" id="PF09851">
    <property type="entry name" value="SHOCT"/>
    <property type="match status" value="1"/>
</dbReference>
<feature type="transmembrane region" description="Helical" evidence="2">
    <location>
        <begin position="36"/>
        <end position="55"/>
    </location>
</feature>
<feature type="domain" description="SHOCT" evidence="3">
    <location>
        <begin position="103"/>
        <end position="130"/>
    </location>
</feature>
<dbReference type="InterPro" id="IPR018649">
    <property type="entry name" value="SHOCT"/>
</dbReference>
<keyword evidence="2" id="KW-1133">Transmembrane helix</keyword>
<accession>A0AAV3UND2</accession>
<evidence type="ECO:0000256" key="1">
    <source>
        <dbReference type="SAM" id="MobiDB-lite"/>
    </source>
</evidence>
<dbReference type="AlphaFoldDB" id="A0AAV3UND2"/>
<name>A0AAV3UND2_9EURY</name>
<keyword evidence="5" id="KW-1185">Reference proteome</keyword>
<sequence length="154" mass="18232">MSDTPRERLYEKATEITSTVVTGFWLVALITGQDWWLAAMLLGYMVIVPVVALLFEDEKADESWWDAMWNDDWWDDMWDWSGGSGKSTKSEDSAEATEPNNRDALETLRNRYAHGELTDDQFERKLERLMETETIEDVEDRFRAEERERLRERE</sequence>
<keyword evidence="2" id="KW-0812">Transmembrane</keyword>
<gene>
    <name evidence="4" type="ORF">GCM10025751_44150</name>
</gene>
<dbReference type="Proteomes" id="UP001501729">
    <property type="component" value="Unassembled WGS sequence"/>
</dbReference>
<evidence type="ECO:0000313" key="4">
    <source>
        <dbReference type="EMBL" id="GAA5059776.1"/>
    </source>
</evidence>